<name>A0ABR7XLX2_9SPHI</name>
<evidence type="ECO:0000313" key="4">
    <source>
        <dbReference type="EMBL" id="MBD1420178.1"/>
    </source>
</evidence>
<dbReference type="InterPro" id="IPR014756">
    <property type="entry name" value="Ig_E-set"/>
</dbReference>
<keyword evidence="4" id="KW-0326">Glycosidase</keyword>
<evidence type="ECO:0000256" key="1">
    <source>
        <dbReference type="SAM" id="MobiDB-lite"/>
    </source>
</evidence>
<comment type="caution">
    <text evidence="4">The sequence shown here is derived from an EMBL/GenBank/DDBJ whole genome shotgun (WGS) entry which is preliminary data.</text>
</comment>
<gene>
    <name evidence="4" type="ORF">H8B21_01215</name>
</gene>
<reference evidence="4 5" key="1">
    <citation type="submission" date="2020-08" db="EMBL/GenBank/DDBJ databases">
        <title>Sphingobacterium sp. DN00404 isolated from aquaculture water.</title>
        <authorList>
            <person name="Zhang M."/>
        </authorList>
    </citation>
    <scope>NUCLEOTIDE SEQUENCE [LARGE SCALE GENOMIC DNA]</scope>
    <source>
        <strain evidence="4 5">KCTC 42746</strain>
    </source>
</reference>
<dbReference type="PANTHER" id="PTHR40446:SF2">
    <property type="entry name" value="N-ACETYLGLUCOSAMINE-1-PHOSPHODIESTER ALPHA-N-ACETYLGLUCOSAMINIDASE"/>
    <property type="match status" value="1"/>
</dbReference>
<organism evidence="4 5">
    <name type="scientific">Sphingobacterium chuzhouense</name>
    <dbReference type="NCBI Taxonomy" id="1742264"/>
    <lineage>
        <taxon>Bacteria</taxon>
        <taxon>Pseudomonadati</taxon>
        <taxon>Bacteroidota</taxon>
        <taxon>Sphingobacteriia</taxon>
        <taxon>Sphingobacteriales</taxon>
        <taxon>Sphingobacteriaceae</taxon>
        <taxon>Sphingobacterium</taxon>
    </lineage>
</organism>
<sequence length="473" mass="50054">MKNKLNYIHLLLFFITASFLTVSCGKNSADEGPDDDPTGGNRPSIASISPERGTAGTIITLTGTGFGSDPSDVRVQFSSVEVRTVISVTDTQIEVEAPAGFSDRTVNVRAIASKASSNVVDFYYIDATAPSITSTTATCFYNSSVVIIGSNFSPNKDDNIVKFGTVEATVTEASRTSLTVTTPDLGDATDVDITVTKFDLISNAHNITVDIDQNKVATYAWTTHIVRSGVEYKTGEFSLFGSDIRKIHVLDVTLNETNTLGIGFNDPGKSTVALCRDNEAIAGVNAGYFPLGGASDKDPYIRINGTTIQDGHLGVSQIFTNSALLIHNNVATIRKFTESGTNLNQTAAAIPVSEAENIIVCGPMLIVDGVIENLNMETGHNNAITGRTGLGVTADGKQVFMVVIEYRTNGTTPPKGMTTLELAKVLQALGSINAMNLDGGGSSTMFVEGQGTDGRVSVNGSSMRSIRSVIYVK</sequence>
<evidence type="ECO:0000313" key="5">
    <source>
        <dbReference type="Proteomes" id="UP000651112"/>
    </source>
</evidence>
<dbReference type="SMART" id="SM00429">
    <property type="entry name" value="IPT"/>
    <property type="match status" value="1"/>
</dbReference>
<dbReference type="GO" id="GO:0016798">
    <property type="term" value="F:hydrolase activity, acting on glycosyl bonds"/>
    <property type="evidence" value="ECO:0007669"/>
    <property type="project" value="UniProtKB-KW"/>
</dbReference>
<dbReference type="SUPFAM" id="SSF81296">
    <property type="entry name" value="E set domains"/>
    <property type="match status" value="2"/>
</dbReference>
<dbReference type="Gene3D" id="2.60.40.10">
    <property type="entry name" value="Immunoglobulins"/>
    <property type="match status" value="2"/>
</dbReference>
<keyword evidence="2" id="KW-0732">Signal</keyword>
<dbReference type="PROSITE" id="PS51257">
    <property type="entry name" value="PROKAR_LIPOPROTEIN"/>
    <property type="match status" value="1"/>
</dbReference>
<keyword evidence="4" id="KW-0378">Hydrolase</keyword>
<accession>A0ABR7XLX2</accession>
<dbReference type="Pfam" id="PF01833">
    <property type="entry name" value="TIG"/>
    <property type="match status" value="2"/>
</dbReference>
<dbReference type="RefSeq" id="WP_190311975.1">
    <property type="nucleotide sequence ID" value="NZ_JACNYL010000001.1"/>
</dbReference>
<protein>
    <submittedName>
        <fullName evidence="4">Phosphodiester glycosidase family protein</fullName>
    </submittedName>
</protein>
<dbReference type="Pfam" id="PF09992">
    <property type="entry name" value="NAGPA"/>
    <property type="match status" value="1"/>
</dbReference>
<evidence type="ECO:0000259" key="3">
    <source>
        <dbReference type="SMART" id="SM00429"/>
    </source>
</evidence>
<feature type="domain" description="IPT/TIG" evidence="3">
    <location>
        <begin position="42"/>
        <end position="125"/>
    </location>
</feature>
<dbReference type="Proteomes" id="UP000651112">
    <property type="component" value="Unassembled WGS sequence"/>
</dbReference>
<feature type="chain" id="PRO_5046148449" evidence="2">
    <location>
        <begin position="30"/>
        <end position="473"/>
    </location>
</feature>
<feature type="signal peptide" evidence="2">
    <location>
        <begin position="1"/>
        <end position="29"/>
    </location>
</feature>
<dbReference type="InterPro" id="IPR002909">
    <property type="entry name" value="IPT_dom"/>
</dbReference>
<feature type="region of interest" description="Disordered" evidence="1">
    <location>
        <begin position="26"/>
        <end position="50"/>
    </location>
</feature>
<proteinExistence type="predicted"/>
<dbReference type="InterPro" id="IPR013783">
    <property type="entry name" value="Ig-like_fold"/>
</dbReference>
<dbReference type="EMBL" id="JACNYL010000001">
    <property type="protein sequence ID" value="MBD1420178.1"/>
    <property type="molecule type" value="Genomic_DNA"/>
</dbReference>
<dbReference type="PANTHER" id="PTHR40446">
    <property type="entry name" value="N-ACETYLGLUCOSAMINE-1-PHOSPHODIESTER ALPHA-N-ACETYLGLUCOSAMINIDASE"/>
    <property type="match status" value="1"/>
</dbReference>
<evidence type="ECO:0000256" key="2">
    <source>
        <dbReference type="SAM" id="SignalP"/>
    </source>
</evidence>
<dbReference type="InterPro" id="IPR018711">
    <property type="entry name" value="NAGPA"/>
</dbReference>
<keyword evidence="5" id="KW-1185">Reference proteome</keyword>